<evidence type="ECO:0000256" key="4">
    <source>
        <dbReference type="SAM" id="Phobius"/>
    </source>
</evidence>
<dbReference type="InterPro" id="IPR036396">
    <property type="entry name" value="Cyt_P450_sf"/>
</dbReference>
<keyword evidence="4" id="KW-0812">Transmembrane</keyword>
<accession>A0A9Q0FGZ8</accession>
<dbReference type="AlphaFoldDB" id="A0A9Q0FGZ8"/>
<keyword evidence="4" id="KW-0472">Membrane</keyword>
<dbReference type="PANTHER" id="PTHR24286">
    <property type="entry name" value="CYTOCHROME P450 26"/>
    <property type="match status" value="1"/>
</dbReference>
<comment type="similarity">
    <text evidence="1">Belongs to the cytochrome P450 family.</text>
</comment>
<dbReference type="PANTHER" id="PTHR24286:SF290">
    <property type="entry name" value="ENT-KAURENOIC ACID OXIDASE 2-LIKE ISOFORM X1"/>
    <property type="match status" value="1"/>
</dbReference>
<dbReference type="GO" id="GO:0016125">
    <property type="term" value="P:sterol metabolic process"/>
    <property type="evidence" value="ECO:0007669"/>
    <property type="project" value="TreeGrafter"/>
</dbReference>
<dbReference type="GO" id="GO:0010268">
    <property type="term" value="P:brassinosteroid homeostasis"/>
    <property type="evidence" value="ECO:0007669"/>
    <property type="project" value="TreeGrafter"/>
</dbReference>
<reference evidence="5" key="2">
    <citation type="journal article" date="2023" name="Plants (Basel)">
        <title>Annotation of the Turnera subulata (Passifloraceae) Draft Genome Reveals the S-Locus Evolved after the Divergence of Turneroideae from Passifloroideae in a Stepwise Manner.</title>
        <authorList>
            <person name="Henning P.M."/>
            <person name="Roalson E.H."/>
            <person name="Mir W."/>
            <person name="McCubbin A.G."/>
            <person name="Shore J.S."/>
        </authorList>
    </citation>
    <scope>NUCLEOTIDE SEQUENCE</scope>
    <source>
        <strain evidence="5">F60SS</strain>
    </source>
</reference>
<evidence type="ECO:0000313" key="6">
    <source>
        <dbReference type="Proteomes" id="UP001141552"/>
    </source>
</evidence>
<comment type="caution">
    <text evidence="5">The sequence shown here is derived from an EMBL/GenBank/DDBJ whole genome shotgun (WGS) entry which is preliminary data.</text>
</comment>
<dbReference type="Proteomes" id="UP001141552">
    <property type="component" value="Unassembled WGS sequence"/>
</dbReference>
<dbReference type="Gene3D" id="1.10.630.10">
    <property type="entry name" value="Cytochrome P450"/>
    <property type="match status" value="1"/>
</dbReference>
<organism evidence="5 6">
    <name type="scientific">Turnera subulata</name>
    <dbReference type="NCBI Taxonomy" id="218843"/>
    <lineage>
        <taxon>Eukaryota</taxon>
        <taxon>Viridiplantae</taxon>
        <taxon>Streptophyta</taxon>
        <taxon>Embryophyta</taxon>
        <taxon>Tracheophyta</taxon>
        <taxon>Spermatophyta</taxon>
        <taxon>Magnoliopsida</taxon>
        <taxon>eudicotyledons</taxon>
        <taxon>Gunneridae</taxon>
        <taxon>Pentapetalae</taxon>
        <taxon>rosids</taxon>
        <taxon>fabids</taxon>
        <taxon>Malpighiales</taxon>
        <taxon>Passifloraceae</taxon>
        <taxon>Turnera</taxon>
    </lineage>
</organism>
<dbReference type="OrthoDB" id="1470350at2759"/>
<dbReference type="GO" id="GO:0016132">
    <property type="term" value="P:brassinosteroid biosynthetic process"/>
    <property type="evidence" value="ECO:0007669"/>
    <property type="project" value="TreeGrafter"/>
</dbReference>
<keyword evidence="4" id="KW-1133">Transmembrane helix</keyword>
<evidence type="ECO:0000256" key="1">
    <source>
        <dbReference type="ARBA" id="ARBA00010617"/>
    </source>
</evidence>
<evidence type="ECO:0000313" key="5">
    <source>
        <dbReference type="EMBL" id="KAJ4831308.1"/>
    </source>
</evidence>
<reference evidence="5" key="1">
    <citation type="submission" date="2022-02" db="EMBL/GenBank/DDBJ databases">
        <authorList>
            <person name="Henning P.M."/>
            <person name="McCubbin A.G."/>
            <person name="Shore J.S."/>
        </authorList>
    </citation>
    <scope>NUCLEOTIDE SEQUENCE</scope>
    <source>
        <strain evidence="5">F60SS</strain>
        <tissue evidence="5">Leaves</tissue>
    </source>
</reference>
<keyword evidence="6" id="KW-1185">Reference proteome</keyword>
<dbReference type="GO" id="GO:0051777">
    <property type="term" value="F:ent-kaurenoic acid monooxygenase activity"/>
    <property type="evidence" value="ECO:0007669"/>
    <property type="project" value="TreeGrafter"/>
</dbReference>
<proteinExistence type="inferred from homology"/>
<protein>
    <recommendedName>
        <fullName evidence="7">Ent-kaurenoic acid oxidase</fullName>
    </recommendedName>
</protein>
<keyword evidence="3" id="KW-0408">Iron</keyword>
<dbReference type="SUPFAM" id="SSF48264">
    <property type="entry name" value="Cytochrome P450"/>
    <property type="match status" value="1"/>
</dbReference>
<dbReference type="PRINTS" id="PR00463">
    <property type="entry name" value="EP450I"/>
</dbReference>
<evidence type="ECO:0008006" key="7">
    <source>
        <dbReference type="Google" id="ProtNLM"/>
    </source>
</evidence>
<gene>
    <name evidence="5" type="ORF">Tsubulata_039667</name>
</gene>
<dbReference type="EMBL" id="JAKUCV010005412">
    <property type="protein sequence ID" value="KAJ4831308.1"/>
    <property type="molecule type" value="Genomic_DNA"/>
</dbReference>
<sequence>MEQDFWWMLMTVLIGGCVASVWLLKRANEWFFVSRLGENKYVLPPGDMGWPVIGNMLSFFIAFKFGNPESFISNFATRFGRTGIYKAFMFGSPSIILTRPEMCRQVLLDGQIFKTGWPKVACELVGRNSFLGLHGEEHKRLRRLTAAPISGNKALATYHEHIKDVVTTALDEWASREEPIEFINELRIMTFRIIMHIFMSVESDPILETSEKLYRELNQGIRALGINLPGFAYHKALKARKKLVRILQAAVDGRRARKKVDSSEKDQDMMDMLLEIEDENGKRLDDEEIIDLILMYLNAGHESTALAMMWATLFLEQNPEYLSKAKAEQEEIVSRRKSTEGLSFQEIKQMEYLPKVIDETLRTINISAFTFRQATCDTNIGGYTIPKGWKVLVWFRAVHLDSGNYSNPKVFDPSRWNEYKPKAGSYLPFGAGSRLEQVNPECSLIYLPHIRPANNCLAKIIKVRPSSS</sequence>
<feature type="transmembrane region" description="Helical" evidence="4">
    <location>
        <begin position="6"/>
        <end position="24"/>
    </location>
</feature>
<dbReference type="InterPro" id="IPR002401">
    <property type="entry name" value="Cyt_P450_E_grp-I"/>
</dbReference>
<dbReference type="GO" id="GO:0005506">
    <property type="term" value="F:iron ion binding"/>
    <property type="evidence" value="ECO:0007669"/>
    <property type="project" value="InterPro"/>
</dbReference>
<dbReference type="GO" id="GO:0005783">
    <property type="term" value="C:endoplasmic reticulum"/>
    <property type="evidence" value="ECO:0007669"/>
    <property type="project" value="TreeGrafter"/>
</dbReference>
<keyword evidence="2" id="KW-0479">Metal-binding</keyword>
<name>A0A9Q0FGZ8_9ROSI</name>
<dbReference type="GO" id="GO:0020037">
    <property type="term" value="F:heme binding"/>
    <property type="evidence" value="ECO:0007669"/>
    <property type="project" value="InterPro"/>
</dbReference>
<evidence type="ECO:0000256" key="3">
    <source>
        <dbReference type="ARBA" id="ARBA00023004"/>
    </source>
</evidence>
<dbReference type="Pfam" id="PF00067">
    <property type="entry name" value="p450"/>
    <property type="match status" value="1"/>
</dbReference>
<dbReference type="InterPro" id="IPR001128">
    <property type="entry name" value="Cyt_P450"/>
</dbReference>
<evidence type="ECO:0000256" key="2">
    <source>
        <dbReference type="ARBA" id="ARBA00022723"/>
    </source>
</evidence>